<proteinExistence type="predicted"/>
<evidence type="ECO:0000313" key="3">
    <source>
        <dbReference type="EMBL" id="CAB4890546.1"/>
    </source>
</evidence>
<reference evidence="2" key="1">
    <citation type="submission" date="2020-05" db="EMBL/GenBank/DDBJ databases">
        <authorList>
            <person name="Chiriac C."/>
            <person name="Salcher M."/>
            <person name="Ghai R."/>
            <person name="Kavagutti S V."/>
        </authorList>
    </citation>
    <scope>NUCLEOTIDE SEQUENCE</scope>
</reference>
<dbReference type="AlphaFoldDB" id="A0A6J7AJB4"/>
<name>A0A6J7AJB4_9ZZZZ</name>
<dbReference type="EMBL" id="CAFABA010000071">
    <property type="protein sequence ID" value="CAB4832922.1"/>
    <property type="molecule type" value="Genomic_DNA"/>
</dbReference>
<dbReference type="Gene3D" id="3.40.960.10">
    <property type="entry name" value="VSR Endonuclease"/>
    <property type="match status" value="1"/>
</dbReference>
<evidence type="ECO:0000313" key="1">
    <source>
        <dbReference type="EMBL" id="CAB4734410.1"/>
    </source>
</evidence>
<sequence>MGQVSGARLWELWPRLVPDHVLVTRRSAFDRPTLGVVHRVRDLLPSHVVVLDGLRVTTPARVIMDLAAILPRSQVARVLDRAWGKRLLAIGDVASVLHDVRGKGRRGVRTVEALLAERVGHVSAETALELAFEDILLANSLPPMRRQVQLSDVEGWVGRVDYFDDDHGLVVFVDGDAWHRALTDTRSDAAQQHRLVAAGYRVARFSEGEIRFRQRCVASRMRDLRPARLAA</sequence>
<dbReference type="SUPFAM" id="SSF52980">
    <property type="entry name" value="Restriction endonuclease-like"/>
    <property type="match status" value="1"/>
</dbReference>
<protein>
    <submittedName>
        <fullName evidence="2">Unannotated protein</fullName>
    </submittedName>
</protein>
<organism evidence="2">
    <name type="scientific">freshwater metagenome</name>
    <dbReference type="NCBI Taxonomy" id="449393"/>
    <lineage>
        <taxon>unclassified sequences</taxon>
        <taxon>metagenomes</taxon>
        <taxon>ecological metagenomes</taxon>
    </lineage>
</organism>
<gene>
    <name evidence="1" type="ORF">UFOPK2754_00713</name>
    <name evidence="2" type="ORF">UFOPK3139_01726</name>
    <name evidence="3" type="ORF">UFOPK3543_00226</name>
</gene>
<dbReference type="EMBL" id="CAEZYR010000018">
    <property type="protein sequence ID" value="CAB4734410.1"/>
    <property type="molecule type" value="Genomic_DNA"/>
</dbReference>
<accession>A0A6J7AJB4</accession>
<evidence type="ECO:0000313" key="2">
    <source>
        <dbReference type="EMBL" id="CAB4832922.1"/>
    </source>
</evidence>
<dbReference type="InterPro" id="IPR011335">
    <property type="entry name" value="Restrct_endonuc-II-like"/>
</dbReference>
<dbReference type="EMBL" id="CAFBMH010000004">
    <property type="protein sequence ID" value="CAB4890546.1"/>
    <property type="molecule type" value="Genomic_DNA"/>
</dbReference>